<comment type="caution">
    <text evidence="2">The sequence shown here is derived from an EMBL/GenBank/DDBJ whole genome shotgun (WGS) entry which is preliminary data.</text>
</comment>
<dbReference type="Proteomes" id="UP000823769">
    <property type="component" value="Unassembled WGS sequence"/>
</dbReference>
<protein>
    <submittedName>
        <fullName evidence="2">Uncharacterized protein</fullName>
    </submittedName>
</protein>
<organism evidence="2 3">
    <name type="scientific">Candidatus Cryptobacteroides avistercoris</name>
    <dbReference type="NCBI Taxonomy" id="2840758"/>
    <lineage>
        <taxon>Bacteria</taxon>
        <taxon>Pseudomonadati</taxon>
        <taxon>Bacteroidota</taxon>
        <taxon>Bacteroidia</taxon>
        <taxon>Bacteroidales</taxon>
        <taxon>Candidatus Cryptobacteroides</taxon>
    </lineage>
</organism>
<evidence type="ECO:0000313" key="3">
    <source>
        <dbReference type="Proteomes" id="UP000823769"/>
    </source>
</evidence>
<evidence type="ECO:0000313" key="2">
    <source>
        <dbReference type="EMBL" id="MBO8479998.1"/>
    </source>
</evidence>
<dbReference type="EMBL" id="JADILW010000040">
    <property type="protein sequence ID" value="MBO8479998.1"/>
    <property type="molecule type" value="Genomic_DNA"/>
</dbReference>
<gene>
    <name evidence="2" type="ORF">IAB76_02660</name>
</gene>
<keyword evidence="1" id="KW-0812">Transmembrane</keyword>
<reference evidence="2" key="2">
    <citation type="journal article" date="2021" name="PeerJ">
        <title>Extensive microbial diversity within the chicken gut microbiome revealed by metagenomics and culture.</title>
        <authorList>
            <person name="Gilroy R."/>
            <person name="Ravi A."/>
            <person name="Getino M."/>
            <person name="Pursley I."/>
            <person name="Horton D.L."/>
            <person name="Alikhan N.F."/>
            <person name="Baker D."/>
            <person name="Gharbi K."/>
            <person name="Hall N."/>
            <person name="Watson M."/>
            <person name="Adriaenssens E.M."/>
            <person name="Foster-Nyarko E."/>
            <person name="Jarju S."/>
            <person name="Secka A."/>
            <person name="Antonio M."/>
            <person name="Oren A."/>
            <person name="Chaudhuri R.R."/>
            <person name="La Ragione R."/>
            <person name="Hildebrand F."/>
            <person name="Pallen M.J."/>
        </authorList>
    </citation>
    <scope>NUCLEOTIDE SEQUENCE</scope>
    <source>
        <strain evidence="2">B3-1481</strain>
    </source>
</reference>
<keyword evidence="1" id="KW-0472">Membrane</keyword>
<accession>A0A9D9IYT6</accession>
<evidence type="ECO:0000256" key="1">
    <source>
        <dbReference type="SAM" id="Phobius"/>
    </source>
</evidence>
<reference evidence="2" key="1">
    <citation type="submission" date="2020-10" db="EMBL/GenBank/DDBJ databases">
        <authorList>
            <person name="Gilroy R."/>
        </authorList>
    </citation>
    <scope>NUCLEOTIDE SEQUENCE</scope>
    <source>
        <strain evidence="2">B3-1481</strain>
    </source>
</reference>
<feature type="transmembrane region" description="Helical" evidence="1">
    <location>
        <begin position="29"/>
        <end position="46"/>
    </location>
</feature>
<sequence length="326" mass="36393">MRDFRTNGSRQSIPNRTQRMDHLSKRRNIFFNLLLYSLLIALPAFLDISCRKAPSPVPDGGEEPEVVDSTLTVLHLQNSSRYAVEDVQILIYKSDGTRELEQLLRLDEFTETVEVVTTEGEKLVAAVANCGKALSPVALGRYDSLSEFGYDFSDENCEAPVMSGECRTRGNMGEISLVPLLCEVVIESVANCLDENYELVENPRVRLTGISGYAGVMQDSDFFPTEIQDRGEWTDLPYDIGMLTQNPGTTLYCYPNETPESSLGSSRTVLEFECEIFGRVCSFEIPLPPFGRGARLLVELEVFSQEDCQSRISVERPTAQGARPTE</sequence>
<dbReference type="AlphaFoldDB" id="A0A9D9IYT6"/>
<name>A0A9D9IYT6_9BACT</name>
<keyword evidence="1" id="KW-1133">Transmembrane helix</keyword>
<proteinExistence type="predicted"/>